<gene>
    <name evidence="3" type="ORF">C0Z10_05520</name>
</gene>
<dbReference type="PANTHER" id="PTHR30399:SF1">
    <property type="entry name" value="UTP PYROPHOSPHATASE"/>
    <property type="match status" value="1"/>
</dbReference>
<feature type="region of interest" description="Disordered" evidence="1">
    <location>
        <begin position="153"/>
        <end position="293"/>
    </location>
</feature>
<name>A0A3T0RYW0_9ACTN</name>
<feature type="compositionally biased region" description="Basic and acidic residues" evidence="1">
    <location>
        <begin position="61"/>
        <end position="77"/>
    </location>
</feature>
<feature type="compositionally biased region" description="Gly residues" evidence="1">
    <location>
        <begin position="24"/>
        <end position="34"/>
    </location>
</feature>
<feature type="region of interest" description="Disordered" evidence="1">
    <location>
        <begin position="1"/>
        <end position="41"/>
    </location>
</feature>
<evidence type="ECO:0000313" key="4">
    <source>
        <dbReference type="Proteomes" id="UP000285875"/>
    </source>
</evidence>
<feature type="domain" description="YgjP-like metallopeptidase" evidence="2">
    <location>
        <begin position="420"/>
        <end position="483"/>
    </location>
</feature>
<dbReference type="EMBL" id="CP025570">
    <property type="protein sequence ID" value="AZZ39295.1"/>
    <property type="molecule type" value="Genomic_DNA"/>
</dbReference>
<evidence type="ECO:0000256" key="1">
    <source>
        <dbReference type="SAM" id="MobiDB-lite"/>
    </source>
</evidence>
<dbReference type="InterPro" id="IPR002725">
    <property type="entry name" value="YgjP-like_metallopeptidase"/>
</dbReference>
<dbReference type="InterPro" id="IPR053136">
    <property type="entry name" value="UTP_pyrophosphatase-like"/>
</dbReference>
<feature type="region of interest" description="Disordered" evidence="1">
    <location>
        <begin position="103"/>
        <end position="136"/>
    </location>
</feature>
<reference evidence="4" key="1">
    <citation type="submission" date="2017-12" db="EMBL/GenBank/DDBJ databases">
        <title>Whole genome sequencing of Acidipropionibacterium jensenii strains JS279 and JS280.</title>
        <authorList>
            <person name="Deptula P."/>
            <person name="Laine P."/>
            <person name="Smolander O.-P."/>
            <person name="Paulin L."/>
            <person name="Auvinen P."/>
            <person name="Varmanen P."/>
        </authorList>
    </citation>
    <scope>NUCLEOTIDE SEQUENCE [LARGE SCALE GENOMIC DNA]</scope>
    <source>
        <strain evidence="4">JS280</strain>
    </source>
</reference>
<feature type="compositionally biased region" description="Basic and acidic residues" evidence="1">
    <location>
        <begin position="123"/>
        <end position="136"/>
    </location>
</feature>
<sequence>MGPQRVPPGHSGVQAVLAARSGRQGDGSQPGAGGTCPAHHHRNPAVLTQLHRLPQTQRVLGADHRQAGAEPRSRVRQDGPVSRGAAPTGALAQLHHQCPADRLHRLADGGGQGAGTHHRHGDRRSVHHETQGGHGLQDRIGKAALHQLLDGGAAQQEGSAVGAQQPDTVGHLDDLTGQVRMGRGKKSCHGTDPDRPPPPRPEVEGNGRHQGPNGQHIERPGNTCANTEPDLGNTDDPDSADIPDSADNPGDLDNAGHPDSTGPGRELCRSAGRREHRTGGVHRTVSGHRDDGVMTHQPAIFDESGLAEAPDLPTGIPADSRPVDLGVAPRVIIRRSARRRRTLAARREGDAILVMVPDQMDPQSEQRQVDALVGKLLARENRDHRGAGPVDLTRRARALARQYIEPRVGFALGLDSVRWVGNQQHRWASCTPASGQIRVSDRMIGFPPWVIDHVLIHELCHLVHANHGPAFRALAGCLPRAQEADGFLLGWSWATQRTHDQNSLDDDLAED</sequence>
<dbReference type="Gene3D" id="3.30.2010.10">
    <property type="entry name" value="Metalloproteases ('zincins'), catalytic domain"/>
    <property type="match status" value="1"/>
</dbReference>
<evidence type="ECO:0000259" key="2">
    <source>
        <dbReference type="Pfam" id="PF01863"/>
    </source>
</evidence>
<feature type="compositionally biased region" description="Basic and acidic residues" evidence="1">
    <location>
        <begin position="189"/>
        <end position="207"/>
    </location>
</feature>
<dbReference type="CDD" id="cd07344">
    <property type="entry name" value="M48_yhfN_like"/>
    <property type="match status" value="1"/>
</dbReference>
<organism evidence="3 4">
    <name type="scientific">Acidipropionibacterium jensenii</name>
    <dbReference type="NCBI Taxonomy" id="1749"/>
    <lineage>
        <taxon>Bacteria</taxon>
        <taxon>Bacillati</taxon>
        <taxon>Actinomycetota</taxon>
        <taxon>Actinomycetes</taxon>
        <taxon>Propionibacteriales</taxon>
        <taxon>Propionibacteriaceae</taxon>
        <taxon>Acidipropionibacterium</taxon>
    </lineage>
</organism>
<dbReference type="PANTHER" id="PTHR30399">
    <property type="entry name" value="UNCHARACTERIZED PROTEIN YGJP"/>
    <property type="match status" value="1"/>
</dbReference>
<feature type="region of interest" description="Disordered" evidence="1">
    <location>
        <begin position="61"/>
        <end position="87"/>
    </location>
</feature>
<protein>
    <submittedName>
        <fullName evidence="3">M48 family peptidase</fullName>
    </submittedName>
</protein>
<dbReference type="AlphaFoldDB" id="A0A3T0RYW0"/>
<proteinExistence type="predicted"/>
<dbReference type="Pfam" id="PF01863">
    <property type="entry name" value="YgjP-like"/>
    <property type="match status" value="1"/>
</dbReference>
<accession>A0A3T0RYW0</accession>
<dbReference type="Proteomes" id="UP000285875">
    <property type="component" value="Chromosome"/>
</dbReference>
<dbReference type="KEGG" id="aji:C0Z10_05520"/>
<evidence type="ECO:0000313" key="3">
    <source>
        <dbReference type="EMBL" id="AZZ39295.1"/>
    </source>
</evidence>